<evidence type="ECO:0000256" key="1">
    <source>
        <dbReference type="SAM" id="Phobius"/>
    </source>
</evidence>
<comment type="caution">
    <text evidence="2">The sequence shown here is derived from an EMBL/GenBank/DDBJ whole genome shotgun (WGS) entry which is preliminary data.</text>
</comment>
<dbReference type="RefSeq" id="WP_067634357.1">
    <property type="nucleotide sequence ID" value="NZ_JAAXPI010000001.1"/>
</dbReference>
<evidence type="ECO:0000313" key="2">
    <source>
        <dbReference type="EMBL" id="NKZ02455.1"/>
    </source>
</evidence>
<keyword evidence="1" id="KW-0472">Membrane</keyword>
<proteinExistence type="predicted"/>
<accession>A0A846YUU2</accession>
<protein>
    <submittedName>
        <fullName evidence="2">Uncharacterized protein</fullName>
    </submittedName>
</protein>
<feature type="transmembrane region" description="Helical" evidence="1">
    <location>
        <begin position="270"/>
        <end position="288"/>
    </location>
</feature>
<gene>
    <name evidence="2" type="ORF">HGB48_01570</name>
</gene>
<organism evidence="2 3">
    <name type="scientific">Actinomadura latina</name>
    <dbReference type="NCBI Taxonomy" id="163603"/>
    <lineage>
        <taxon>Bacteria</taxon>
        <taxon>Bacillati</taxon>
        <taxon>Actinomycetota</taxon>
        <taxon>Actinomycetes</taxon>
        <taxon>Streptosporangiales</taxon>
        <taxon>Thermomonosporaceae</taxon>
        <taxon>Actinomadura</taxon>
    </lineage>
</organism>
<dbReference type="AlphaFoldDB" id="A0A846YUU2"/>
<dbReference type="EMBL" id="JAAXPI010000001">
    <property type="protein sequence ID" value="NKZ02455.1"/>
    <property type="molecule type" value="Genomic_DNA"/>
</dbReference>
<keyword evidence="3" id="KW-1185">Reference proteome</keyword>
<sequence length="289" mass="31831">MALFASPSLVLNPADLYEFQDARSGAGQARLVEVARVRSPRGSFLTPDRVQTPRLTFAVTAPDGTTLMYADRAEHLKLNPVAPQMAFVGTDGTVLGRVEYDSHSTFHGGGRVIGTTQEGWHLTPAARLLDAEGRPVADLVAAQPPDMSRPRLPDGRDARTIRWITSDGAQLAERREGVLYIDERVTGVWRALIIGSYLAVAFEFHLPIGDGQVSEAVPDVYPGYANVHAAYDEFQRNFMTEYRRPVRTRVSPAVFMPGVQRDQLEHLVKLFFPVVVAVAVIVLIVRVVT</sequence>
<keyword evidence="1" id="KW-1133">Transmembrane helix</keyword>
<keyword evidence="1" id="KW-0812">Transmembrane</keyword>
<dbReference type="Proteomes" id="UP000579250">
    <property type="component" value="Unassembled WGS sequence"/>
</dbReference>
<reference evidence="2 3" key="1">
    <citation type="submission" date="2020-04" db="EMBL/GenBank/DDBJ databases">
        <title>MicrobeNet Type strains.</title>
        <authorList>
            <person name="Nicholson A.C."/>
        </authorList>
    </citation>
    <scope>NUCLEOTIDE SEQUENCE [LARGE SCALE GENOMIC DNA]</scope>
    <source>
        <strain evidence="2 3">ATCC BAA-277</strain>
    </source>
</reference>
<evidence type="ECO:0000313" key="3">
    <source>
        <dbReference type="Proteomes" id="UP000579250"/>
    </source>
</evidence>
<name>A0A846YUU2_9ACTN</name>